<dbReference type="InterPro" id="IPR015353">
    <property type="entry name" value="Rubisco_LSMT_subst-bd"/>
</dbReference>
<protein>
    <recommendedName>
        <fullName evidence="5">SET domain-containing protein</fullName>
    </recommendedName>
</protein>
<dbReference type="InterPro" id="IPR001214">
    <property type="entry name" value="SET_dom"/>
</dbReference>
<dbReference type="GO" id="GO:0032259">
    <property type="term" value="P:methylation"/>
    <property type="evidence" value="ECO:0007669"/>
    <property type="project" value="UniProtKB-KW"/>
</dbReference>
<dbReference type="EMBL" id="JAIBSC010000011">
    <property type="protein sequence ID" value="KAH1909774.1"/>
    <property type="molecule type" value="Genomic_DNA"/>
</dbReference>
<keyword evidence="2" id="KW-0808">Transferase</keyword>
<evidence type="ECO:0000313" key="7">
    <source>
        <dbReference type="Proteomes" id="UP000813423"/>
    </source>
</evidence>
<dbReference type="Gene3D" id="3.90.1420.10">
    <property type="entry name" value="Rubisco LSMT, substrate-binding domain"/>
    <property type="match status" value="1"/>
</dbReference>
<dbReference type="InterPro" id="IPR044430">
    <property type="entry name" value="SETD6_SET"/>
</dbReference>
<name>A0A229XRZ9_ASPFM</name>
<gene>
    <name evidence="6" type="ORF">KXV57_000845</name>
</gene>
<evidence type="ECO:0000313" key="6">
    <source>
        <dbReference type="EMBL" id="KAH1909774.1"/>
    </source>
</evidence>
<feature type="domain" description="SET" evidence="5">
    <location>
        <begin position="34"/>
        <end position="279"/>
    </location>
</feature>
<proteinExistence type="predicted"/>
<keyword evidence="3" id="KW-0949">S-adenosyl-L-methionine</keyword>
<dbReference type="PANTHER" id="PTHR13271">
    <property type="entry name" value="UNCHARACTERIZED PUTATIVE METHYLTRANSFERASE"/>
    <property type="match status" value="1"/>
</dbReference>
<dbReference type="GO" id="GO:0005634">
    <property type="term" value="C:nucleus"/>
    <property type="evidence" value="ECO:0007669"/>
    <property type="project" value="UniProtKB-SubCell"/>
</dbReference>
<dbReference type="PANTHER" id="PTHR13271:SF34">
    <property type="entry name" value="N-LYSINE METHYLTRANSFERASE SETD6"/>
    <property type="match status" value="1"/>
</dbReference>
<dbReference type="Proteomes" id="UP000813423">
    <property type="component" value="Unassembled WGS sequence"/>
</dbReference>
<dbReference type="Gene3D" id="3.90.1410.10">
    <property type="entry name" value="set domain protein methyltransferase, domain 1"/>
    <property type="match status" value="1"/>
</dbReference>
<dbReference type="GO" id="GO:0016279">
    <property type="term" value="F:protein-lysine N-methyltransferase activity"/>
    <property type="evidence" value="ECO:0007669"/>
    <property type="project" value="UniProtKB-UniRule"/>
</dbReference>
<feature type="region of interest" description="Disordered" evidence="4">
    <location>
        <begin position="210"/>
        <end position="232"/>
    </location>
</feature>
<dbReference type="SUPFAM" id="SSF82199">
    <property type="entry name" value="SET domain"/>
    <property type="match status" value="1"/>
</dbReference>
<feature type="region of interest" description="Disordered" evidence="4">
    <location>
        <begin position="464"/>
        <end position="492"/>
    </location>
</feature>
<dbReference type="Pfam" id="PF09273">
    <property type="entry name" value="Rubis-subs-bind"/>
    <property type="match status" value="1"/>
</dbReference>
<dbReference type="FunFam" id="3.90.1420.10:FF:000013">
    <property type="entry name" value="Ribosomal lysine N-methyltransferase 4"/>
    <property type="match status" value="1"/>
</dbReference>
<evidence type="ECO:0000256" key="4">
    <source>
        <dbReference type="SAM" id="MobiDB-lite"/>
    </source>
</evidence>
<sequence>MSSTTHFPDSDSFQRQSDEFITWLAGKPGVKINSKISIADLRSKSAGRGVVARSDIFDGEELFSIPRGLVLSAQNSKLKDLLSQDLEELGPWLSLILVMMYEYLLGEQSAWAPYFKILPKSFDTLMFWSPSELRELQGSAIVSKIGKEGAEDSIMQMIAPVVRANPSLFPSVDGLASWDGEAGSHALLRLAHIMGSLIMAYAFDIEKVEDEDDENNDEEDGYVTDDEQDQSSKGMVPLADILNADADRNNARLFQEDDSLVMKAIKPIRVGEEIFNDYGELPRADLLRRYGYVTDNYAQYDVVELSLDQICRSAGLQNADIESYPPLAFLEDLELLDDGYVIPRPSPEDSLTDFLPDELLVLVKTLTLSSEQLEHQKSKSKAPKPSFGHAEAAILLKAVQLVGSQYPTTVAQDEEILSGLVQSEASQPLNQTDRRQKMAIQVRLGEKYILQTLANMLEKFITNSAQSNGGSGLKRGANGDSGDSRRTKAPKN</sequence>
<evidence type="ECO:0000256" key="1">
    <source>
        <dbReference type="ARBA" id="ARBA00022603"/>
    </source>
</evidence>
<evidence type="ECO:0000259" key="5">
    <source>
        <dbReference type="PROSITE" id="PS50280"/>
    </source>
</evidence>
<dbReference type="InterPro" id="IPR036464">
    <property type="entry name" value="Rubisco_LSMT_subst-bd_sf"/>
</dbReference>
<comment type="caution">
    <text evidence="6">The sequence shown here is derived from an EMBL/GenBank/DDBJ whole genome shotgun (WGS) entry which is preliminary data.</text>
</comment>
<organism evidence="6 7">
    <name type="scientific">Aspergillus fumigatus</name>
    <name type="common">Neosartorya fumigata</name>
    <dbReference type="NCBI Taxonomy" id="746128"/>
    <lineage>
        <taxon>Eukaryota</taxon>
        <taxon>Fungi</taxon>
        <taxon>Dikarya</taxon>
        <taxon>Ascomycota</taxon>
        <taxon>Pezizomycotina</taxon>
        <taxon>Eurotiomycetes</taxon>
        <taxon>Eurotiomycetidae</taxon>
        <taxon>Eurotiales</taxon>
        <taxon>Aspergillaceae</taxon>
        <taxon>Aspergillus</taxon>
        <taxon>Aspergillus subgen. Fumigati</taxon>
    </lineage>
</organism>
<dbReference type="CDD" id="cd19178">
    <property type="entry name" value="SET_SETD6"/>
    <property type="match status" value="1"/>
</dbReference>
<dbReference type="AlphaFoldDB" id="A0A229XRZ9"/>
<dbReference type="InterPro" id="IPR046341">
    <property type="entry name" value="SET_dom_sf"/>
</dbReference>
<dbReference type="SUPFAM" id="SSF81822">
    <property type="entry name" value="RuBisCo LSMT C-terminal, substrate-binding domain"/>
    <property type="match status" value="1"/>
</dbReference>
<evidence type="ECO:0000256" key="2">
    <source>
        <dbReference type="ARBA" id="ARBA00022679"/>
    </source>
</evidence>
<dbReference type="PROSITE" id="PS50280">
    <property type="entry name" value="SET"/>
    <property type="match status" value="1"/>
</dbReference>
<feature type="compositionally biased region" description="Acidic residues" evidence="4">
    <location>
        <begin position="210"/>
        <end position="229"/>
    </location>
</feature>
<reference evidence="6" key="1">
    <citation type="submission" date="2021-08" db="EMBL/GenBank/DDBJ databases">
        <title>Global Aspergillus fumigatus from environmental and clinical sources.</title>
        <authorList>
            <person name="Barber A."/>
            <person name="Sae-Ong T."/>
        </authorList>
    </citation>
    <scope>NUCLEOTIDE SEQUENCE</scope>
    <source>
        <strain evidence="6">NRZ-2016-071</strain>
    </source>
</reference>
<evidence type="ECO:0000256" key="3">
    <source>
        <dbReference type="ARBA" id="ARBA00022691"/>
    </source>
</evidence>
<accession>A0A229XRZ9</accession>
<dbReference type="InterPro" id="IPR050600">
    <property type="entry name" value="SETD3_SETD6_MTase"/>
</dbReference>
<keyword evidence="1" id="KW-0489">Methyltransferase</keyword>
<dbReference type="Pfam" id="PF00856">
    <property type="entry name" value="SET"/>
    <property type="match status" value="1"/>
</dbReference>
<dbReference type="FunFam" id="3.90.1410.10:FF:000007">
    <property type="entry name" value="Ribosomal lysine N-methyltransferase 4"/>
    <property type="match status" value="1"/>
</dbReference>